<gene>
    <name evidence="2" type="ORF">Amac_010370</name>
</gene>
<name>A0A5M3WH43_9ACTN</name>
<accession>A0A5M3WH43</accession>
<dbReference type="AlphaFoldDB" id="A0A5M3WH43"/>
<dbReference type="Proteomes" id="UP000331127">
    <property type="component" value="Unassembled WGS sequence"/>
</dbReference>
<evidence type="ECO:0000313" key="2">
    <source>
        <dbReference type="EMBL" id="GES07442.1"/>
    </source>
</evidence>
<sequence>MTTTEDLRQRIADTIGQNMILRRPVEQIAADVLALPELRQLREDLETETNVAQRLTAINRRLEVRLARVRALHKGPRTDRPGSGCVQCGIVWPCPTSRALDGPPQGPEGESAGPEPNPSRRA</sequence>
<protein>
    <submittedName>
        <fullName evidence="2">Uncharacterized protein</fullName>
    </submittedName>
</protein>
<evidence type="ECO:0000313" key="3">
    <source>
        <dbReference type="Proteomes" id="UP000331127"/>
    </source>
</evidence>
<evidence type="ECO:0000256" key="1">
    <source>
        <dbReference type="SAM" id="MobiDB-lite"/>
    </source>
</evidence>
<dbReference type="EMBL" id="BLAE01000006">
    <property type="protein sequence ID" value="GES07442.1"/>
    <property type="molecule type" value="Genomic_DNA"/>
</dbReference>
<feature type="region of interest" description="Disordered" evidence="1">
    <location>
        <begin position="96"/>
        <end position="122"/>
    </location>
</feature>
<reference evidence="2 3" key="1">
    <citation type="submission" date="2019-10" db="EMBL/GenBank/DDBJ databases">
        <title>Whole genome shotgun sequence of Acrocarpospora macrocephala NBRC 16266.</title>
        <authorList>
            <person name="Ichikawa N."/>
            <person name="Kimura A."/>
            <person name="Kitahashi Y."/>
            <person name="Komaki H."/>
            <person name="Oguchi A."/>
        </authorList>
    </citation>
    <scope>NUCLEOTIDE SEQUENCE [LARGE SCALE GENOMIC DNA]</scope>
    <source>
        <strain evidence="2 3">NBRC 16266</strain>
    </source>
</reference>
<proteinExistence type="predicted"/>
<comment type="caution">
    <text evidence="2">The sequence shown here is derived from an EMBL/GenBank/DDBJ whole genome shotgun (WGS) entry which is preliminary data.</text>
</comment>
<dbReference type="RefSeq" id="WP_155353149.1">
    <property type="nucleotide sequence ID" value="NZ_BAAAHL010000012.1"/>
</dbReference>
<organism evidence="2 3">
    <name type="scientific">Acrocarpospora macrocephala</name>
    <dbReference type="NCBI Taxonomy" id="150177"/>
    <lineage>
        <taxon>Bacteria</taxon>
        <taxon>Bacillati</taxon>
        <taxon>Actinomycetota</taxon>
        <taxon>Actinomycetes</taxon>
        <taxon>Streptosporangiales</taxon>
        <taxon>Streptosporangiaceae</taxon>
        <taxon>Acrocarpospora</taxon>
    </lineage>
</organism>
<keyword evidence="3" id="KW-1185">Reference proteome</keyword>